<evidence type="ECO:0000256" key="5">
    <source>
        <dbReference type="ARBA" id="ARBA00022977"/>
    </source>
</evidence>
<dbReference type="Gene3D" id="3.20.20.70">
    <property type="entry name" value="Aldolase class I"/>
    <property type="match status" value="2"/>
</dbReference>
<comment type="pathway">
    <text evidence="1 9 11">Cofactor biosynthesis; thiamine diphosphate biosynthesis; thiamine phosphate from 4-amino-2-methyl-5-diphosphomethylpyrimidine and 4-methyl-5-(2-phosphoethyl)-thiazole: step 1/1.</text>
</comment>
<evidence type="ECO:0000256" key="2">
    <source>
        <dbReference type="ARBA" id="ARBA00022679"/>
    </source>
</evidence>
<comment type="cofactor">
    <cofactor evidence="9">
        <name>Mg(2+)</name>
        <dbReference type="ChEBI" id="CHEBI:18420"/>
    </cofactor>
    <text evidence="9">Binds 1 Mg(2+) ion per subunit.</text>
</comment>
<evidence type="ECO:0000256" key="9">
    <source>
        <dbReference type="HAMAP-Rule" id="MF_00097"/>
    </source>
</evidence>
<dbReference type="GO" id="GO:0009228">
    <property type="term" value="P:thiamine biosynthetic process"/>
    <property type="evidence" value="ECO:0007669"/>
    <property type="project" value="UniProtKB-KW"/>
</dbReference>
<dbReference type="InterPro" id="IPR034291">
    <property type="entry name" value="TMP_synthase"/>
</dbReference>
<organism evidence="13 14">
    <name type="scientific">Dyadobacter soli</name>
    <dbReference type="NCBI Taxonomy" id="659014"/>
    <lineage>
        <taxon>Bacteria</taxon>
        <taxon>Pseudomonadati</taxon>
        <taxon>Bacteroidota</taxon>
        <taxon>Cytophagia</taxon>
        <taxon>Cytophagales</taxon>
        <taxon>Spirosomataceae</taxon>
        <taxon>Dyadobacter</taxon>
    </lineage>
</organism>
<proteinExistence type="inferred from homology"/>
<dbReference type="NCBIfam" id="NF000736">
    <property type="entry name" value="PRK00043.2-3"/>
    <property type="match status" value="1"/>
</dbReference>
<dbReference type="InterPro" id="IPR036206">
    <property type="entry name" value="ThiamineP_synth_sf"/>
</dbReference>
<keyword evidence="5 9" id="KW-0784">Thiamine biosynthesis</keyword>
<dbReference type="GO" id="GO:0005737">
    <property type="term" value="C:cytoplasm"/>
    <property type="evidence" value="ECO:0007669"/>
    <property type="project" value="TreeGrafter"/>
</dbReference>
<reference evidence="14" key="1">
    <citation type="submission" date="2016-10" db="EMBL/GenBank/DDBJ databases">
        <authorList>
            <person name="Varghese N."/>
            <person name="Submissions S."/>
        </authorList>
    </citation>
    <scope>NUCLEOTIDE SEQUENCE [LARGE SCALE GENOMIC DNA]</scope>
    <source>
        <strain evidence="14">DSM 25329</strain>
    </source>
</reference>
<name>A0A1G6ZWC6_9BACT</name>
<dbReference type="Pfam" id="PF02581">
    <property type="entry name" value="TMP-TENI"/>
    <property type="match status" value="2"/>
</dbReference>
<evidence type="ECO:0000256" key="6">
    <source>
        <dbReference type="ARBA" id="ARBA00047334"/>
    </source>
</evidence>
<evidence type="ECO:0000256" key="3">
    <source>
        <dbReference type="ARBA" id="ARBA00022723"/>
    </source>
</evidence>
<comment type="catalytic activity">
    <reaction evidence="8 9 10">
        <text>2-[(2R,5Z)-2-carboxy-4-methylthiazol-5(2H)-ylidene]ethyl phosphate + 4-amino-2-methyl-5-(diphosphooxymethyl)pyrimidine + 2 H(+) = thiamine phosphate + CO2 + diphosphate</text>
        <dbReference type="Rhea" id="RHEA:47844"/>
        <dbReference type="ChEBI" id="CHEBI:15378"/>
        <dbReference type="ChEBI" id="CHEBI:16526"/>
        <dbReference type="ChEBI" id="CHEBI:33019"/>
        <dbReference type="ChEBI" id="CHEBI:37575"/>
        <dbReference type="ChEBI" id="CHEBI:57841"/>
        <dbReference type="ChEBI" id="CHEBI:62899"/>
        <dbReference type="EC" id="2.5.1.3"/>
    </reaction>
</comment>
<accession>A0A1G6ZWC6</accession>
<dbReference type="PANTHER" id="PTHR20857:SF15">
    <property type="entry name" value="THIAMINE-PHOSPHATE SYNTHASE"/>
    <property type="match status" value="1"/>
</dbReference>
<dbReference type="EMBL" id="FNAN01000003">
    <property type="protein sequence ID" value="SDE06839.1"/>
    <property type="molecule type" value="Genomic_DNA"/>
</dbReference>
<evidence type="ECO:0000256" key="1">
    <source>
        <dbReference type="ARBA" id="ARBA00005165"/>
    </source>
</evidence>
<dbReference type="EC" id="2.5.1.3" evidence="9"/>
<feature type="binding site" evidence="9">
    <location>
        <position position="361"/>
    </location>
    <ligand>
        <name>4-amino-2-methyl-5-(diphosphooxymethyl)pyrimidine</name>
        <dbReference type="ChEBI" id="CHEBI:57841"/>
    </ligand>
</feature>
<comment type="similarity">
    <text evidence="9 10">Belongs to the thiamine-phosphate synthase family.</text>
</comment>
<keyword evidence="3 9" id="KW-0479">Metal-binding</keyword>
<feature type="domain" description="Thiamine phosphate synthase/TenI" evidence="12">
    <location>
        <begin position="264"/>
        <end position="445"/>
    </location>
</feature>
<dbReference type="PROSITE" id="PS50007">
    <property type="entry name" value="PIPLC_X_DOMAIN"/>
    <property type="match status" value="1"/>
</dbReference>
<feature type="domain" description="Thiamine phosphate synthase/TenI" evidence="12">
    <location>
        <begin position="6"/>
        <end position="180"/>
    </location>
</feature>
<dbReference type="Proteomes" id="UP000198748">
    <property type="component" value="Unassembled WGS sequence"/>
</dbReference>
<dbReference type="RefSeq" id="WP_090147507.1">
    <property type="nucleotide sequence ID" value="NZ_FNAN01000003.1"/>
</dbReference>
<keyword evidence="4 9" id="KW-0460">Magnesium</keyword>
<evidence type="ECO:0000313" key="14">
    <source>
        <dbReference type="Proteomes" id="UP000198748"/>
    </source>
</evidence>
<feature type="binding site" evidence="9">
    <location>
        <position position="342"/>
    </location>
    <ligand>
        <name>Mg(2+)</name>
        <dbReference type="ChEBI" id="CHEBI:18420"/>
    </ligand>
</feature>
<dbReference type="AlphaFoldDB" id="A0A1G6ZWC6"/>
<evidence type="ECO:0000313" key="13">
    <source>
        <dbReference type="EMBL" id="SDE06839.1"/>
    </source>
</evidence>
<protein>
    <recommendedName>
        <fullName evidence="9">Thiamine-phosphate synthase</fullName>
        <shortName evidence="9">TP synthase</shortName>
        <shortName evidence="9">TPS</shortName>
        <ecNumber evidence="9">2.5.1.3</ecNumber>
    </recommendedName>
    <alternativeName>
        <fullName evidence="9">Thiamine-phosphate pyrophosphorylase</fullName>
        <shortName evidence="9">TMP pyrophosphorylase</shortName>
        <shortName evidence="9">TMP-PPase</shortName>
    </alternativeName>
</protein>
<evidence type="ECO:0000259" key="12">
    <source>
        <dbReference type="Pfam" id="PF02581"/>
    </source>
</evidence>
<dbReference type="CDD" id="cd00564">
    <property type="entry name" value="TMP_TenI"/>
    <property type="match status" value="2"/>
</dbReference>
<comment type="catalytic activity">
    <reaction evidence="6 9 10">
        <text>4-methyl-5-(2-phosphooxyethyl)-thiazole + 4-amino-2-methyl-5-(diphosphooxymethyl)pyrimidine + H(+) = thiamine phosphate + diphosphate</text>
        <dbReference type="Rhea" id="RHEA:22328"/>
        <dbReference type="ChEBI" id="CHEBI:15378"/>
        <dbReference type="ChEBI" id="CHEBI:33019"/>
        <dbReference type="ChEBI" id="CHEBI:37575"/>
        <dbReference type="ChEBI" id="CHEBI:57841"/>
        <dbReference type="ChEBI" id="CHEBI:58296"/>
        <dbReference type="EC" id="2.5.1.3"/>
    </reaction>
</comment>
<feature type="binding site" evidence="9">
    <location>
        <position position="322"/>
    </location>
    <ligand>
        <name>4-amino-2-methyl-5-(diphosphooxymethyl)pyrimidine</name>
        <dbReference type="ChEBI" id="CHEBI:57841"/>
    </ligand>
</feature>
<feature type="binding site" evidence="9">
    <location>
        <position position="423"/>
    </location>
    <ligand>
        <name>2-[(2R,5Z)-2-carboxy-4-methylthiazol-5(2H)-ylidene]ethyl phosphate</name>
        <dbReference type="ChEBI" id="CHEBI:62899"/>
    </ligand>
</feature>
<gene>
    <name evidence="9" type="primary">thiE</name>
    <name evidence="13" type="ORF">SAMN04487996_103255</name>
</gene>
<dbReference type="GO" id="GO:0000287">
    <property type="term" value="F:magnesium ion binding"/>
    <property type="evidence" value="ECO:0007669"/>
    <property type="project" value="UniProtKB-UniRule"/>
</dbReference>
<dbReference type="InterPro" id="IPR013785">
    <property type="entry name" value="Aldolase_TIM"/>
</dbReference>
<dbReference type="NCBIfam" id="TIGR00693">
    <property type="entry name" value="thiE"/>
    <property type="match status" value="1"/>
</dbReference>
<dbReference type="GO" id="GO:0009229">
    <property type="term" value="P:thiamine diphosphate biosynthetic process"/>
    <property type="evidence" value="ECO:0007669"/>
    <property type="project" value="UniProtKB-UniRule"/>
</dbReference>
<dbReference type="SUPFAM" id="SSF51391">
    <property type="entry name" value="Thiamin phosphate synthase"/>
    <property type="match status" value="2"/>
</dbReference>
<evidence type="ECO:0000256" key="10">
    <source>
        <dbReference type="RuleBase" id="RU003826"/>
    </source>
</evidence>
<keyword evidence="2 9" id="KW-0808">Transferase</keyword>
<evidence type="ECO:0000256" key="8">
    <source>
        <dbReference type="ARBA" id="ARBA00047883"/>
    </source>
</evidence>
<evidence type="ECO:0000256" key="4">
    <source>
        <dbReference type="ARBA" id="ARBA00022842"/>
    </source>
</evidence>
<comment type="catalytic activity">
    <reaction evidence="7 9 10">
        <text>2-(2-carboxy-4-methylthiazol-5-yl)ethyl phosphate + 4-amino-2-methyl-5-(diphosphooxymethyl)pyrimidine + 2 H(+) = thiamine phosphate + CO2 + diphosphate</text>
        <dbReference type="Rhea" id="RHEA:47848"/>
        <dbReference type="ChEBI" id="CHEBI:15378"/>
        <dbReference type="ChEBI" id="CHEBI:16526"/>
        <dbReference type="ChEBI" id="CHEBI:33019"/>
        <dbReference type="ChEBI" id="CHEBI:37575"/>
        <dbReference type="ChEBI" id="CHEBI:57841"/>
        <dbReference type="ChEBI" id="CHEBI:62890"/>
        <dbReference type="EC" id="2.5.1.3"/>
    </reaction>
</comment>
<feature type="binding site" evidence="9">
    <location>
        <position position="323"/>
    </location>
    <ligand>
        <name>Mg(2+)</name>
        <dbReference type="ChEBI" id="CHEBI:18420"/>
    </ligand>
</feature>
<feature type="binding site" evidence="9">
    <location>
        <begin position="290"/>
        <end position="294"/>
    </location>
    <ligand>
        <name>4-amino-2-methyl-5-(diphosphooxymethyl)pyrimidine</name>
        <dbReference type="ChEBI" id="CHEBI:57841"/>
    </ligand>
</feature>
<dbReference type="OrthoDB" id="9812206at2"/>
<dbReference type="HAMAP" id="MF_00097">
    <property type="entry name" value="TMP_synthase"/>
    <property type="match status" value="1"/>
</dbReference>
<dbReference type="GO" id="GO:0004789">
    <property type="term" value="F:thiamine-phosphate diphosphorylase activity"/>
    <property type="evidence" value="ECO:0007669"/>
    <property type="project" value="UniProtKB-UniRule"/>
</dbReference>
<comment type="function">
    <text evidence="9">Condenses 4-methyl-5-(beta-hydroxyethyl)thiazole monophosphate (THZ-P) and 2-methyl-4-amino-5-hydroxymethyl pyrimidine pyrophosphate (HMP-PP) to form thiamine monophosphate (TMP).</text>
</comment>
<feature type="binding site" evidence="9">
    <location>
        <begin position="387"/>
        <end position="389"/>
    </location>
    <ligand>
        <name>2-[(2R,5Z)-2-carboxy-4-methylthiazol-5(2H)-ylidene]ethyl phosphate</name>
        <dbReference type="ChEBI" id="CHEBI:62899"/>
    </ligand>
</feature>
<comment type="caution">
    <text evidence="9">Lacks conserved residue(s) required for the propagation of feature annotation.</text>
</comment>
<dbReference type="UniPathway" id="UPA00060">
    <property type="reaction ID" value="UER00141"/>
</dbReference>
<evidence type="ECO:0000256" key="11">
    <source>
        <dbReference type="RuleBase" id="RU004253"/>
    </source>
</evidence>
<feature type="binding site" evidence="9">
    <location>
        <position position="390"/>
    </location>
    <ligand>
        <name>4-amino-2-methyl-5-(diphosphooxymethyl)pyrimidine</name>
        <dbReference type="ChEBI" id="CHEBI:57841"/>
    </ligand>
</feature>
<dbReference type="STRING" id="659014.SAMN04487996_103255"/>
<dbReference type="PANTHER" id="PTHR20857">
    <property type="entry name" value="THIAMINE-PHOSPHATE PYROPHOSPHORYLASE"/>
    <property type="match status" value="1"/>
</dbReference>
<evidence type="ECO:0000256" key="7">
    <source>
        <dbReference type="ARBA" id="ARBA00047851"/>
    </source>
</evidence>
<keyword evidence="14" id="KW-1185">Reference proteome</keyword>
<sequence>MEDLIVITRPEMLSGEAGIINQLFAHGLARLHVRKPGVPEAEVRALLEQIEPQHRDRIALHQHHQLAAALGITGLHFTENDRLAQREAHLKELKDNGFTISTSLHDPADLETLSHCFDYAFLGPVYDSISKEGYRSKLPADFRLEKYSFPGKVIALGGIHAENLKQIQEIGFNGAALLGSIWQNPDNAIAQFELLKAFQSSFSHPTFQQTSSIPGLKPGAMDSKIASGNENGNDPFLTTKAIHCPRFQPGDRGGITDVVDKFHFISNETSELSHVDSIRIALQAGCRWIQLRVKDRREEEVLPIAWEATRLCDSYGAKLIINDFPLVALAVEAYGLHLGLTDMPVPEARTLVGEKMIIGGTANTWEDVVRRIEEGADYIGLGPFRFTSTKQNLSPILGIAGYRTLMSQMQEAGHSTPIIAIGGITPDDIGLIRTAGLHGVAMSAALIGAADPQETFYQIQQALC</sequence>
<dbReference type="InterPro" id="IPR022998">
    <property type="entry name" value="ThiamineP_synth_TenI"/>
</dbReference>